<dbReference type="EMBL" id="CAKLBY020000224">
    <property type="protein sequence ID" value="CAK7936502.1"/>
    <property type="molecule type" value="Genomic_DNA"/>
</dbReference>
<reference evidence="1" key="1">
    <citation type="submission" date="2024-01" db="EMBL/GenBank/DDBJ databases">
        <authorList>
            <person name="Webb A."/>
        </authorList>
    </citation>
    <scope>NUCLEOTIDE SEQUENCE</scope>
    <source>
        <strain evidence="1">Pm1</strain>
    </source>
</reference>
<dbReference type="AlphaFoldDB" id="A0AAV1USD6"/>
<organism evidence="1 2">
    <name type="scientific">Peronospora matthiolae</name>
    <dbReference type="NCBI Taxonomy" id="2874970"/>
    <lineage>
        <taxon>Eukaryota</taxon>
        <taxon>Sar</taxon>
        <taxon>Stramenopiles</taxon>
        <taxon>Oomycota</taxon>
        <taxon>Peronosporomycetes</taxon>
        <taxon>Peronosporales</taxon>
        <taxon>Peronosporaceae</taxon>
        <taxon>Peronospora</taxon>
    </lineage>
</organism>
<dbReference type="Proteomes" id="UP001162060">
    <property type="component" value="Unassembled WGS sequence"/>
</dbReference>
<accession>A0AAV1USD6</accession>
<comment type="caution">
    <text evidence="1">The sequence shown here is derived from an EMBL/GenBank/DDBJ whole genome shotgun (WGS) entry which is preliminary data.</text>
</comment>
<proteinExistence type="predicted"/>
<protein>
    <submittedName>
        <fullName evidence="1">Uncharacterized protein</fullName>
    </submittedName>
</protein>
<evidence type="ECO:0000313" key="1">
    <source>
        <dbReference type="EMBL" id="CAK7936502.1"/>
    </source>
</evidence>
<name>A0AAV1USD6_9STRA</name>
<gene>
    <name evidence="1" type="ORF">PM001_LOCUS21652</name>
</gene>
<sequence>MTEKKELDFSLEGVSTAARGLRADHDVRYKGGAVPGSVYFEN</sequence>
<evidence type="ECO:0000313" key="2">
    <source>
        <dbReference type="Proteomes" id="UP001162060"/>
    </source>
</evidence>